<keyword evidence="5" id="KW-0631">Potassium channel</keyword>
<evidence type="ECO:0000313" key="15">
    <source>
        <dbReference type="EMBL" id="KAL5102943.1"/>
    </source>
</evidence>
<dbReference type="PRINTS" id="PR01491">
    <property type="entry name" value="KVCHANNEL"/>
</dbReference>
<evidence type="ECO:0000256" key="12">
    <source>
        <dbReference type="SAM" id="MobiDB-lite"/>
    </source>
</evidence>
<evidence type="ECO:0000256" key="4">
    <source>
        <dbReference type="ARBA" id="ARBA00022692"/>
    </source>
</evidence>
<dbReference type="Gene3D" id="1.10.287.70">
    <property type="match status" value="1"/>
</dbReference>
<evidence type="ECO:0000256" key="10">
    <source>
        <dbReference type="ARBA" id="ARBA00023136"/>
    </source>
</evidence>
<evidence type="ECO:0000256" key="1">
    <source>
        <dbReference type="ARBA" id="ARBA00004141"/>
    </source>
</evidence>
<feature type="compositionally biased region" description="Polar residues" evidence="12">
    <location>
        <begin position="889"/>
        <end position="905"/>
    </location>
</feature>
<keyword evidence="3" id="KW-0633">Potassium transport</keyword>
<dbReference type="Pfam" id="PF02214">
    <property type="entry name" value="BTB_2"/>
    <property type="match status" value="1"/>
</dbReference>
<protein>
    <submittedName>
        <fullName evidence="15">Potassium voltage-gated channel protein Shab</fullName>
    </submittedName>
</protein>
<feature type="compositionally biased region" description="Basic and acidic residues" evidence="12">
    <location>
        <begin position="137"/>
        <end position="152"/>
    </location>
</feature>
<keyword evidence="2" id="KW-0813">Transport</keyword>
<gene>
    <name evidence="15" type="ORF">TcWFU_004163</name>
</gene>
<feature type="region of interest" description="Disordered" evidence="12">
    <location>
        <begin position="859"/>
        <end position="905"/>
    </location>
</feature>
<dbReference type="PRINTS" id="PR00169">
    <property type="entry name" value="KCHANNEL"/>
</dbReference>
<evidence type="ECO:0000256" key="6">
    <source>
        <dbReference type="ARBA" id="ARBA00022882"/>
    </source>
</evidence>
<feature type="region of interest" description="Disordered" evidence="12">
    <location>
        <begin position="110"/>
        <end position="176"/>
    </location>
</feature>
<reference evidence="15 16" key="1">
    <citation type="journal article" date="2022" name="Front. Cell. Infect. Microbiol.">
        <title>The Genomes of Two Strains of Taenia crassiceps the Animal Model for the Study of Human Cysticercosis.</title>
        <authorList>
            <person name="Bobes R.J."/>
            <person name="Estrada K."/>
            <person name="Rios-Valencia D.G."/>
            <person name="Calderon-Gallegos A."/>
            <person name="de la Torre P."/>
            <person name="Carrero J.C."/>
            <person name="Sanchez-Flores A."/>
            <person name="Laclette J.P."/>
        </authorList>
    </citation>
    <scope>NUCLEOTIDE SEQUENCE [LARGE SCALE GENOMIC DNA]</scope>
    <source>
        <strain evidence="15">WFUcys</strain>
    </source>
</reference>
<dbReference type="InterPro" id="IPR003131">
    <property type="entry name" value="T1-type_BTB"/>
</dbReference>
<dbReference type="PANTHER" id="PTHR11537:SF254">
    <property type="entry name" value="POTASSIUM VOLTAGE-GATED CHANNEL PROTEIN SHAB"/>
    <property type="match status" value="1"/>
</dbReference>
<dbReference type="EMBL" id="JAKROA010000022">
    <property type="protein sequence ID" value="KAL5102943.1"/>
    <property type="molecule type" value="Genomic_DNA"/>
</dbReference>
<keyword evidence="16" id="KW-1185">Reference proteome</keyword>
<dbReference type="PRINTS" id="PR01494">
    <property type="entry name" value="KV9CHANNEL"/>
</dbReference>
<keyword evidence="7" id="KW-0630">Potassium</keyword>
<dbReference type="Pfam" id="PF00520">
    <property type="entry name" value="Ion_trans"/>
    <property type="match status" value="1"/>
</dbReference>
<comment type="subcellular location">
    <subcellularLocation>
        <location evidence="1">Membrane</location>
        <topology evidence="1">Multi-pass membrane protein</topology>
    </subcellularLocation>
</comment>
<accession>A0ABR4Q042</accession>
<evidence type="ECO:0000313" key="16">
    <source>
        <dbReference type="Proteomes" id="UP001651158"/>
    </source>
</evidence>
<keyword evidence="11" id="KW-0407">Ion channel</keyword>
<evidence type="ECO:0000256" key="2">
    <source>
        <dbReference type="ARBA" id="ARBA00022448"/>
    </source>
</evidence>
<sequence length="905" mass="103202">MLFNLHKASLSDNNRAPAFCTSSNHRDHNRLYPTFNCQEELGYTTRRRNFGRRSWSSTGKPPFPEKQWLLNHCDGSESLLLNQQSQHTRTISVAGICRTLSDSLKDHFRVGINRPSTPLNTPNTKKSDSLIAPESSTRFERQPSSEDCDFHTVWRHQPSNRSDPHADESRQKRRLQHCQAHPTLESAGSVKNSLHNTDPQVPNSTLKDAGNFCDSSGSVRSLCDTSLRRNDSKFFTPFGIKEKRVLLNVGGSQHEVLWKTLARLPNSRLGRLCRVKSHAELMSLCDDYNLAKNEFFFDRNATSFDAILNFYRTRVLHLVEDMCVVAFKDDMDYWGINELYLHPCCQQRYHQRKEMVEDEIKKEELSLRWLQDEEGMHGNNSISKTRLKIWQIVEKPHYSMTARIFAVVSIVFIIISTVSLTIGTLPQFQPNITELRQSPDLFLSWCQEVSGSENVDDIVCENPYLKIVEFICIAWFTLEYLIRLWACPNRCRFFKDSLNTIDLIAIFPFYVHLIIVEVASRNKFKPLGSVRKVVQMFRILRIVRIFKLARHSTGLLSLGYTFRRSYKELGLLMTFVAMGVILFSSLVYFAEKDENGKMFKSIPSAFWWAAITMTTVGYGDMLPQTPIGKVIGSACCICGVLVVALPIPIIVNNFAEYYKEQMRREKALKRRDALERARLSGSFFSFESDNFFKDEVRKNSGSEVEKQTYKVDQPTSNLSVHLEAGTMEVKDVTAVRATLNLSESIQSDEMQTTNTAAEAALAMELATDPTPTSTNPAPACAYPRIVIESEQHCQSPAIDGVVGQLIRAGDGIKSTTQTSLRGFSLPLEKEVYFHKLRLIHLRTSGARRTNRPIRKLRRQERFTVEQNQRRFSSPSTSQEPKTVLPEVRSYSTSTAPSGINNKTLP</sequence>
<dbReference type="Proteomes" id="UP001651158">
    <property type="component" value="Unassembled WGS sequence"/>
</dbReference>
<dbReference type="Gene3D" id="1.20.120.350">
    <property type="entry name" value="Voltage-gated potassium channels. Chain C"/>
    <property type="match status" value="1"/>
</dbReference>
<feature type="transmembrane region" description="Helical" evidence="13">
    <location>
        <begin position="569"/>
        <end position="590"/>
    </location>
</feature>
<keyword evidence="9" id="KW-0406">Ion transport</keyword>
<dbReference type="PANTHER" id="PTHR11537">
    <property type="entry name" value="VOLTAGE-GATED POTASSIUM CHANNEL"/>
    <property type="match status" value="1"/>
</dbReference>
<evidence type="ECO:0000256" key="13">
    <source>
        <dbReference type="SAM" id="Phobius"/>
    </source>
</evidence>
<evidence type="ECO:0000259" key="14">
    <source>
        <dbReference type="SMART" id="SM00225"/>
    </source>
</evidence>
<keyword evidence="10 13" id="KW-0472">Membrane</keyword>
<dbReference type="InterPro" id="IPR003968">
    <property type="entry name" value="K_chnl_volt-dep_Kv"/>
</dbReference>
<keyword evidence="6" id="KW-0851">Voltage-gated channel</keyword>
<organism evidence="15 16">
    <name type="scientific">Taenia crassiceps</name>
    <dbReference type="NCBI Taxonomy" id="6207"/>
    <lineage>
        <taxon>Eukaryota</taxon>
        <taxon>Metazoa</taxon>
        <taxon>Spiralia</taxon>
        <taxon>Lophotrochozoa</taxon>
        <taxon>Platyhelminthes</taxon>
        <taxon>Cestoda</taxon>
        <taxon>Eucestoda</taxon>
        <taxon>Cyclophyllidea</taxon>
        <taxon>Taeniidae</taxon>
        <taxon>Taenia</taxon>
    </lineage>
</organism>
<evidence type="ECO:0000256" key="11">
    <source>
        <dbReference type="ARBA" id="ARBA00023303"/>
    </source>
</evidence>
<feature type="transmembrane region" description="Helical" evidence="13">
    <location>
        <begin position="404"/>
        <end position="425"/>
    </location>
</feature>
<evidence type="ECO:0000256" key="9">
    <source>
        <dbReference type="ARBA" id="ARBA00023065"/>
    </source>
</evidence>
<feature type="transmembrane region" description="Helical" evidence="13">
    <location>
        <begin position="631"/>
        <end position="655"/>
    </location>
</feature>
<keyword evidence="8 13" id="KW-1133">Transmembrane helix</keyword>
<feature type="compositionally biased region" description="Polar residues" evidence="12">
    <location>
        <begin position="114"/>
        <end position="124"/>
    </location>
</feature>
<evidence type="ECO:0000256" key="3">
    <source>
        <dbReference type="ARBA" id="ARBA00022538"/>
    </source>
</evidence>
<dbReference type="SMART" id="SM00225">
    <property type="entry name" value="BTB"/>
    <property type="match status" value="1"/>
</dbReference>
<dbReference type="InterPro" id="IPR011333">
    <property type="entry name" value="SKP1/BTB/POZ_sf"/>
</dbReference>
<evidence type="ECO:0000256" key="7">
    <source>
        <dbReference type="ARBA" id="ARBA00022958"/>
    </source>
</evidence>
<feature type="transmembrane region" description="Helical" evidence="13">
    <location>
        <begin position="602"/>
        <end position="619"/>
    </location>
</feature>
<dbReference type="SUPFAM" id="SSF81324">
    <property type="entry name" value="Voltage-gated potassium channels"/>
    <property type="match status" value="1"/>
</dbReference>
<evidence type="ECO:0000256" key="5">
    <source>
        <dbReference type="ARBA" id="ARBA00022826"/>
    </source>
</evidence>
<comment type="caution">
    <text evidence="15">The sequence shown here is derived from an EMBL/GenBank/DDBJ whole genome shotgun (WGS) entry which is preliminary data.</text>
</comment>
<dbReference type="Gene3D" id="3.30.710.10">
    <property type="entry name" value="Potassium Channel Kv1.1, Chain A"/>
    <property type="match status" value="1"/>
</dbReference>
<dbReference type="InterPro" id="IPR003971">
    <property type="entry name" value="K_chnl_volt-dep_Kv5/Kv9"/>
</dbReference>
<dbReference type="InterPro" id="IPR028325">
    <property type="entry name" value="VG_K_chnl"/>
</dbReference>
<name>A0ABR4Q042_9CEST</name>
<proteinExistence type="predicted"/>
<dbReference type="InterPro" id="IPR000210">
    <property type="entry name" value="BTB/POZ_dom"/>
</dbReference>
<feature type="compositionally biased region" description="Polar residues" evidence="12">
    <location>
        <begin position="864"/>
        <end position="880"/>
    </location>
</feature>
<keyword evidence="4 13" id="KW-0812">Transmembrane</keyword>
<dbReference type="InterPro" id="IPR005821">
    <property type="entry name" value="Ion_trans_dom"/>
</dbReference>
<dbReference type="InterPro" id="IPR027359">
    <property type="entry name" value="Volt_channel_dom_sf"/>
</dbReference>
<feature type="domain" description="BTB" evidence="14">
    <location>
        <begin position="243"/>
        <end position="352"/>
    </location>
</feature>
<evidence type="ECO:0000256" key="8">
    <source>
        <dbReference type="ARBA" id="ARBA00022989"/>
    </source>
</evidence>
<dbReference type="SUPFAM" id="SSF54695">
    <property type="entry name" value="POZ domain"/>
    <property type="match status" value="1"/>
</dbReference>